<dbReference type="PROSITE" id="PS50177">
    <property type="entry name" value="NTF2_DOMAIN"/>
    <property type="match status" value="1"/>
</dbReference>
<feature type="region of interest" description="Disordered" evidence="3">
    <location>
        <begin position="1"/>
        <end position="37"/>
    </location>
</feature>
<evidence type="ECO:0000259" key="4">
    <source>
        <dbReference type="PROSITE" id="PS50102"/>
    </source>
</evidence>
<dbReference type="InterPro" id="IPR032710">
    <property type="entry name" value="NTF2-like_dom_sf"/>
</dbReference>
<dbReference type="GO" id="GO:0005829">
    <property type="term" value="C:cytosol"/>
    <property type="evidence" value="ECO:0007669"/>
    <property type="project" value="TreeGrafter"/>
</dbReference>
<sequence>MHVKKQPAAARSGAPGQPPAATPSHAQPPPPVESPDAGRATLADLFQREYYRILADTPGSTYRFYYEESVVSRSDPSDLGVTPPVTGIIAINHKILNCGLAHAQTIITSVDHQDTASGILVVVAGTMALKGEPMARRFVQVFMLVNRSNSYYISNDVHRLLDTAPAAPPPIAHRTLAACGVPLQHAPQLVPHGAPNGGAAHDPAVLAIAAGQHAHLPAAVRTRSAPAGAATPAGGPPAGVAHSGGKHAAPAGGAPPAPAGGCGSTGHAPRQPPAPTPAQHAPLDSGGERRAAESGKPSSWAAVASKAGGPVPHRQGDGNGGEAEADEPMGASSAGSGTQPIHSAAAGLPVSSAVLQLAEPMLGGGTHPQSAARAHGVDALLQGEARADARAPDTPAAAAATAGGRGQGPGAGAANNLALTVFVSSVPPSARDEDVHAAFAQHGSVRQVHVRKDKGFAFVEFHTPRDAHAAVAAGGSERGILVCDARVSVEPKRAQQPQPARGGGGAGRGGGTSYGRRGRGRTGGGEGRGGGA</sequence>
<dbReference type="PROSITE" id="PS50102">
    <property type="entry name" value="RRM"/>
    <property type="match status" value="1"/>
</dbReference>
<proteinExistence type="predicted"/>
<organism evidence="6 7">
    <name type="scientific">Diacronema lutheri</name>
    <name type="common">Unicellular marine alga</name>
    <name type="synonym">Monochrysis lutheri</name>
    <dbReference type="NCBI Taxonomy" id="2081491"/>
    <lineage>
        <taxon>Eukaryota</taxon>
        <taxon>Haptista</taxon>
        <taxon>Haptophyta</taxon>
        <taxon>Pavlovophyceae</taxon>
        <taxon>Pavlovales</taxon>
        <taxon>Pavlovaceae</taxon>
        <taxon>Diacronema</taxon>
    </lineage>
</organism>
<dbReference type="Pfam" id="PF00076">
    <property type="entry name" value="RRM_1"/>
    <property type="match status" value="1"/>
</dbReference>
<reference evidence="6" key="1">
    <citation type="submission" date="2021-05" db="EMBL/GenBank/DDBJ databases">
        <title>The genome of the haptophyte Pavlova lutheri (Diacronema luteri, Pavlovales) - a model for lipid biosynthesis in eukaryotic algae.</title>
        <authorList>
            <person name="Hulatt C.J."/>
            <person name="Posewitz M.C."/>
        </authorList>
    </citation>
    <scope>NUCLEOTIDE SEQUENCE</scope>
    <source>
        <strain evidence="6">NIVA-4/92</strain>
    </source>
</reference>
<feature type="compositionally biased region" description="Low complexity" evidence="3">
    <location>
        <begin position="392"/>
        <end position="402"/>
    </location>
</feature>
<accession>A0A8J6CEQ8</accession>
<dbReference type="InterPro" id="IPR002075">
    <property type="entry name" value="NTF2_dom"/>
</dbReference>
<feature type="domain" description="NTF2" evidence="5">
    <location>
        <begin position="42"/>
        <end position="160"/>
    </location>
</feature>
<keyword evidence="1 2" id="KW-0694">RNA-binding</keyword>
<dbReference type="InterPro" id="IPR000504">
    <property type="entry name" value="RRM_dom"/>
</dbReference>
<keyword evidence="7" id="KW-1185">Reference proteome</keyword>
<comment type="caution">
    <text evidence="6">The sequence shown here is derived from an EMBL/GenBank/DDBJ whole genome shotgun (WGS) entry which is preliminary data.</text>
</comment>
<gene>
    <name evidence="6" type="ORF">KFE25_000481</name>
</gene>
<evidence type="ECO:0000256" key="2">
    <source>
        <dbReference type="PROSITE-ProRule" id="PRU00176"/>
    </source>
</evidence>
<dbReference type="SMART" id="SM00360">
    <property type="entry name" value="RRM"/>
    <property type="match status" value="1"/>
</dbReference>
<evidence type="ECO:0000313" key="6">
    <source>
        <dbReference type="EMBL" id="KAG8467165.1"/>
    </source>
</evidence>
<feature type="domain" description="RRM" evidence="4">
    <location>
        <begin position="419"/>
        <end position="494"/>
    </location>
</feature>
<dbReference type="EMBL" id="JAGTXO010000006">
    <property type="protein sequence ID" value="KAG8467165.1"/>
    <property type="molecule type" value="Genomic_DNA"/>
</dbReference>
<dbReference type="AlphaFoldDB" id="A0A8J6CEQ8"/>
<dbReference type="GO" id="GO:0003729">
    <property type="term" value="F:mRNA binding"/>
    <property type="evidence" value="ECO:0007669"/>
    <property type="project" value="TreeGrafter"/>
</dbReference>
<evidence type="ECO:0000256" key="1">
    <source>
        <dbReference type="ARBA" id="ARBA00022884"/>
    </source>
</evidence>
<dbReference type="Gene3D" id="3.10.450.50">
    <property type="match status" value="1"/>
</dbReference>
<dbReference type="Gene3D" id="3.30.70.330">
    <property type="match status" value="1"/>
</dbReference>
<evidence type="ECO:0000313" key="7">
    <source>
        <dbReference type="Proteomes" id="UP000751190"/>
    </source>
</evidence>
<feature type="compositionally biased region" description="Low complexity" evidence="3">
    <location>
        <begin position="225"/>
        <end position="241"/>
    </location>
</feature>
<dbReference type="Pfam" id="PF02136">
    <property type="entry name" value="NTF2"/>
    <property type="match status" value="1"/>
</dbReference>
<dbReference type="InterPro" id="IPR039539">
    <property type="entry name" value="Ras_GTPase_bind_prot"/>
</dbReference>
<dbReference type="SUPFAM" id="SSF54928">
    <property type="entry name" value="RNA-binding domain, RBD"/>
    <property type="match status" value="1"/>
</dbReference>
<dbReference type="CDD" id="cd00780">
    <property type="entry name" value="NTF2"/>
    <property type="match status" value="1"/>
</dbReference>
<dbReference type="PANTHER" id="PTHR10693">
    <property type="entry name" value="RAS GTPASE-ACTIVATING PROTEIN-BINDING PROTEIN"/>
    <property type="match status" value="1"/>
</dbReference>
<feature type="compositionally biased region" description="Gly residues" evidence="3">
    <location>
        <begin position="501"/>
        <end position="513"/>
    </location>
</feature>
<feature type="region of interest" description="Disordered" evidence="3">
    <location>
        <begin position="386"/>
        <end position="410"/>
    </location>
</feature>
<dbReference type="SUPFAM" id="SSF54427">
    <property type="entry name" value="NTF2-like"/>
    <property type="match status" value="1"/>
</dbReference>
<dbReference type="InterPro" id="IPR018222">
    <property type="entry name" value="Nuclear_transport_factor_2_euk"/>
</dbReference>
<feature type="compositionally biased region" description="Pro residues" evidence="3">
    <location>
        <begin position="16"/>
        <end position="33"/>
    </location>
</feature>
<dbReference type="OMA" id="HQSPQMV"/>
<dbReference type="OrthoDB" id="6507044at2759"/>
<dbReference type="PANTHER" id="PTHR10693:SF20">
    <property type="entry name" value="AT27578P"/>
    <property type="match status" value="1"/>
</dbReference>
<feature type="region of interest" description="Disordered" evidence="3">
    <location>
        <begin position="220"/>
        <end position="343"/>
    </location>
</feature>
<protein>
    <recommendedName>
        <fullName evidence="8">NTF2 domain-containing protein</fullName>
    </recommendedName>
</protein>
<dbReference type="InterPro" id="IPR012677">
    <property type="entry name" value="Nucleotide-bd_a/b_plait_sf"/>
</dbReference>
<feature type="region of interest" description="Disordered" evidence="3">
    <location>
        <begin position="490"/>
        <end position="532"/>
    </location>
</feature>
<dbReference type="InterPro" id="IPR035979">
    <property type="entry name" value="RBD_domain_sf"/>
</dbReference>
<name>A0A8J6CEQ8_DIALT</name>
<dbReference type="GO" id="GO:1990904">
    <property type="term" value="C:ribonucleoprotein complex"/>
    <property type="evidence" value="ECO:0007669"/>
    <property type="project" value="TreeGrafter"/>
</dbReference>
<feature type="compositionally biased region" description="Gly residues" evidence="3">
    <location>
        <begin position="521"/>
        <end position="532"/>
    </location>
</feature>
<evidence type="ECO:0000259" key="5">
    <source>
        <dbReference type="PROSITE" id="PS50177"/>
    </source>
</evidence>
<dbReference type="Proteomes" id="UP000751190">
    <property type="component" value="Unassembled WGS sequence"/>
</dbReference>
<evidence type="ECO:0000256" key="3">
    <source>
        <dbReference type="SAM" id="MobiDB-lite"/>
    </source>
</evidence>
<dbReference type="CDD" id="cd00590">
    <property type="entry name" value="RRM_SF"/>
    <property type="match status" value="1"/>
</dbReference>
<evidence type="ECO:0008006" key="8">
    <source>
        <dbReference type="Google" id="ProtNLM"/>
    </source>
</evidence>